<gene>
    <name evidence="1" type="ORF">EM308_07670</name>
</gene>
<dbReference type="Proteomes" id="UP000175968">
    <property type="component" value="Chromosome"/>
</dbReference>
<organism evidence="1 2">
    <name type="scientific">Flavobacterium gilvum</name>
    <dbReference type="NCBI Taxonomy" id="1492737"/>
    <lineage>
        <taxon>Bacteria</taxon>
        <taxon>Pseudomonadati</taxon>
        <taxon>Bacteroidota</taxon>
        <taxon>Flavobacteriia</taxon>
        <taxon>Flavobacteriales</taxon>
        <taxon>Flavobacteriaceae</taxon>
        <taxon>Flavobacterium</taxon>
    </lineage>
</organism>
<name>A0AAC9I363_9FLAO</name>
<accession>A0AAC9I363</accession>
<keyword evidence="2" id="KW-1185">Reference proteome</keyword>
<dbReference type="EMBL" id="CP017479">
    <property type="protein sequence ID" value="AOW09391.1"/>
    <property type="molecule type" value="Genomic_DNA"/>
</dbReference>
<protein>
    <submittedName>
        <fullName evidence="1">Uncharacterized protein</fullName>
    </submittedName>
</protein>
<dbReference type="AlphaFoldDB" id="A0AAC9I363"/>
<sequence length="113" mass="13905">MFVIVVKFLIPKGYRGLTVFPFVFIKYSFDSQNETLINHEKIHLRQQLELLILPFFIWYIVEYAVRLLQYKNTNLAYRNICFEREAYANERNLGYLKKRPFFRFLSYLHKKRI</sequence>
<dbReference type="KEGG" id="fgl:EM308_07670"/>
<evidence type="ECO:0000313" key="1">
    <source>
        <dbReference type="EMBL" id="AOW09391.1"/>
    </source>
</evidence>
<proteinExistence type="predicted"/>
<evidence type="ECO:0000313" key="2">
    <source>
        <dbReference type="Proteomes" id="UP000175968"/>
    </source>
</evidence>
<reference evidence="1 2" key="1">
    <citation type="submission" date="2016-10" db="EMBL/GenBank/DDBJ databases">
        <title>Flavobacterium gilvum sp. nov., isolated from stream water.</title>
        <authorList>
            <person name="Shin S.-K."/>
            <person name="Cho Y.-J."/>
            <person name="Yi H."/>
        </authorList>
    </citation>
    <scope>NUCLEOTIDE SEQUENCE [LARGE SCALE GENOMIC DNA]</scope>
    <source>
        <strain evidence="1 2">EM1308</strain>
    </source>
</reference>